<dbReference type="Proteomes" id="UP000256601">
    <property type="component" value="Unassembled WGS sequence"/>
</dbReference>
<proteinExistence type="inferred from homology"/>
<dbReference type="PANTHER" id="PTHR43731">
    <property type="entry name" value="RHOMBOID PROTEASE"/>
    <property type="match status" value="1"/>
</dbReference>
<evidence type="ECO:0000256" key="2">
    <source>
        <dbReference type="ARBA" id="ARBA00009045"/>
    </source>
</evidence>
<dbReference type="InterPro" id="IPR022764">
    <property type="entry name" value="Peptidase_S54_rhomboid_dom"/>
</dbReference>
<dbReference type="GO" id="GO:0016020">
    <property type="term" value="C:membrane"/>
    <property type="evidence" value="ECO:0007669"/>
    <property type="project" value="UniProtKB-SubCell"/>
</dbReference>
<reference evidence="9 10" key="1">
    <citation type="submission" date="2018-07" db="EMBL/GenBank/DDBJ databases">
        <title>Draft Genome Assemblies for Five Robust Yarrowia lipolytica Strains Exhibiting High Lipid Production and Pentose Sugar Utilization and Sugar Alcohol Secretion from Undetoxified Lignocellulosic Biomass Hydrolysates.</title>
        <authorList>
            <consortium name="DOE Joint Genome Institute"/>
            <person name="Walker C."/>
            <person name="Ryu S."/>
            <person name="Na H."/>
            <person name="Zane M."/>
            <person name="LaButti K."/>
            <person name="Lipzen A."/>
            <person name="Haridas S."/>
            <person name="Barry K."/>
            <person name="Grigoriev I.V."/>
            <person name="Quarterman J."/>
            <person name="Slininger P."/>
            <person name="Dien B."/>
            <person name="Trinh C.T."/>
        </authorList>
    </citation>
    <scope>NUCLEOTIDE SEQUENCE [LARGE SCALE GENOMIC DNA]</scope>
    <source>
        <strain evidence="9 10">YB392</strain>
    </source>
</reference>
<feature type="transmembrane region" description="Helical" evidence="7">
    <location>
        <begin position="274"/>
        <end position="293"/>
    </location>
</feature>
<feature type="transmembrane region" description="Helical" evidence="7">
    <location>
        <begin position="250"/>
        <end position="268"/>
    </location>
</feature>
<keyword evidence="5 7" id="KW-1133">Transmembrane helix</keyword>
<feature type="transmembrane region" description="Helical" evidence="7">
    <location>
        <begin position="115"/>
        <end position="138"/>
    </location>
</feature>
<keyword evidence="4" id="KW-0378">Hydrolase</keyword>
<dbReference type="SUPFAM" id="SSF144091">
    <property type="entry name" value="Rhomboid-like"/>
    <property type="match status" value="1"/>
</dbReference>
<dbReference type="InterPro" id="IPR035952">
    <property type="entry name" value="Rhomboid-like_sf"/>
</dbReference>
<evidence type="ECO:0000313" key="9">
    <source>
        <dbReference type="EMBL" id="RDW24461.1"/>
    </source>
</evidence>
<evidence type="ECO:0000256" key="1">
    <source>
        <dbReference type="ARBA" id="ARBA00004141"/>
    </source>
</evidence>
<protein>
    <recommendedName>
        <fullName evidence="8">Peptidase S54 rhomboid domain-containing protein</fullName>
    </recommendedName>
</protein>
<evidence type="ECO:0000259" key="8">
    <source>
        <dbReference type="Pfam" id="PF01694"/>
    </source>
</evidence>
<gene>
    <name evidence="9" type="ORF">B0I71DRAFT_168036</name>
</gene>
<feature type="domain" description="Peptidase S54 rhomboid" evidence="8">
    <location>
        <begin position="185"/>
        <end position="291"/>
    </location>
</feature>
<dbReference type="Pfam" id="PF01694">
    <property type="entry name" value="Rhomboid"/>
    <property type="match status" value="1"/>
</dbReference>
<name>A0A371C2D2_YARLL</name>
<evidence type="ECO:0000256" key="3">
    <source>
        <dbReference type="ARBA" id="ARBA00022692"/>
    </source>
</evidence>
<feature type="transmembrane region" description="Helical" evidence="7">
    <location>
        <begin position="196"/>
        <end position="215"/>
    </location>
</feature>
<dbReference type="EMBL" id="KZ859033">
    <property type="protein sequence ID" value="RDW24461.1"/>
    <property type="molecule type" value="Genomic_DNA"/>
</dbReference>
<dbReference type="VEuPathDB" id="FungiDB:YALI1_B30218g"/>
<keyword evidence="6 7" id="KW-0472">Membrane</keyword>
<comment type="similarity">
    <text evidence="2">Belongs to the peptidase S54 family.</text>
</comment>
<evidence type="ECO:0000256" key="5">
    <source>
        <dbReference type="ARBA" id="ARBA00022989"/>
    </source>
</evidence>
<keyword evidence="3 7" id="KW-0812">Transmembrane</keyword>
<evidence type="ECO:0000256" key="6">
    <source>
        <dbReference type="ARBA" id="ARBA00023136"/>
    </source>
</evidence>
<dbReference type="AlphaFoldDB" id="A0A371C2D2"/>
<accession>A0A371C2D2</accession>
<dbReference type="PANTHER" id="PTHR43731:SF14">
    <property type="entry name" value="PRESENILIN-ASSOCIATED RHOMBOID-LIKE PROTEIN, MITOCHONDRIAL"/>
    <property type="match status" value="1"/>
</dbReference>
<organism evidence="9 10">
    <name type="scientific">Yarrowia lipolytica</name>
    <name type="common">Candida lipolytica</name>
    <dbReference type="NCBI Taxonomy" id="4952"/>
    <lineage>
        <taxon>Eukaryota</taxon>
        <taxon>Fungi</taxon>
        <taxon>Dikarya</taxon>
        <taxon>Ascomycota</taxon>
        <taxon>Saccharomycotina</taxon>
        <taxon>Dipodascomycetes</taxon>
        <taxon>Dipodascales</taxon>
        <taxon>Dipodascales incertae sedis</taxon>
        <taxon>Yarrowia</taxon>
    </lineage>
</organism>
<evidence type="ECO:0000313" key="10">
    <source>
        <dbReference type="Proteomes" id="UP000256601"/>
    </source>
</evidence>
<dbReference type="VEuPathDB" id="FungiDB:YALI0_B23364g"/>
<dbReference type="GO" id="GO:0004252">
    <property type="term" value="F:serine-type endopeptidase activity"/>
    <property type="evidence" value="ECO:0007669"/>
    <property type="project" value="InterPro"/>
</dbReference>
<dbReference type="InterPro" id="IPR050925">
    <property type="entry name" value="Rhomboid_protease_S54"/>
</dbReference>
<sequence length="298" mass="33290">MNIFRGNIVLGRLTPGFWKSTQTLGPTSNHIVKNVVGPTPGQINTMFRQKQRLGKRSGIADRLNETSGKLIRSITIQRRVHTTQRASSLLDLSPTLLTAMVSEGFTQEVIPPSTFLAKALAISINTFVVFHFAFPLLFEYTPIRRLAQRPDWVISAIIGPSNPWIIRLMFENMLLKTGPGFRPAQLIGPVFSPQEFGCFFVNMLVLYQFGVPVIMTMESFWFCQMYMISVVSSCTTCSCSPFLGRATMSLGASGAIFSVVGVFCSVFPNDLFNFFSISPSIDAWWLLLVPWPVNQIRS</sequence>
<evidence type="ECO:0000256" key="4">
    <source>
        <dbReference type="ARBA" id="ARBA00022801"/>
    </source>
</evidence>
<dbReference type="GO" id="GO:0006465">
    <property type="term" value="P:signal peptide processing"/>
    <property type="evidence" value="ECO:0007669"/>
    <property type="project" value="TreeGrafter"/>
</dbReference>
<evidence type="ECO:0000256" key="7">
    <source>
        <dbReference type="SAM" id="Phobius"/>
    </source>
</evidence>
<dbReference type="Gene3D" id="1.20.1540.10">
    <property type="entry name" value="Rhomboid-like"/>
    <property type="match status" value="1"/>
</dbReference>
<comment type="subcellular location">
    <subcellularLocation>
        <location evidence="1">Membrane</location>
        <topology evidence="1">Multi-pass membrane protein</topology>
    </subcellularLocation>
</comment>